<dbReference type="Proteomes" id="UP001596047">
    <property type="component" value="Unassembled WGS sequence"/>
</dbReference>
<dbReference type="PANTHER" id="PTHR43708:SF4">
    <property type="entry name" value="OXIDOREDUCTASE YCEM-RELATED"/>
    <property type="match status" value="1"/>
</dbReference>
<dbReference type="InterPro" id="IPR051317">
    <property type="entry name" value="Gfo/Idh/MocA_oxidoreduct"/>
</dbReference>
<gene>
    <name evidence="2" type="ORF">ACFPYJ_05785</name>
</gene>
<feature type="domain" description="Gfo/Idh/MocA-like oxidoreductase N-terminal" evidence="1">
    <location>
        <begin position="61"/>
        <end position="129"/>
    </location>
</feature>
<dbReference type="InterPro" id="IPR000683">
    <property type="entry name" value="Gfo/Idh/MocA-like_OxRdtase_N"/>
</dbReference>
<dbReference type="InterPro" id="IPR036291">
    <property type="entry name" value="NAD(P)-bd_dom_sf"/>
</dbReference>
<organism evidence="2 3">
    <name type="scientific">Paenibacillus solisilvae</name>
    <dbReference type="NCBI Taxonomy" id="2486751"/>
    <lineage>
        <taxon>Bacteria</taxon>
        <taxon>Bacillati</taxon>
        <taxon>Bacillota</taxon>
        <taxon>Bacilli</taxon>
        <taxon>Bacillales</taxon>
        <taxon>Paenibacillaceae</taxon>
        <taxon>Paenibacillus</taxon>
    </lineage>
</organism>
<comment type="caution">
    <text evidence="2">The sequence shown here is derived from an EMBL/GenBank/DDBJ whole genome shotgun (WGS) entry which is preliminary data.</text>
</comment>
<dbReference type="Gene3D" id="3.40.50.720">
    <property type="entry name" value="NAD(P)-binding Rossmann-like Domain"/>
    <property type="match status" value="1"/>
</dbReference>
<evidence type="ECO:0000313" key="2">
    <source>
        <dbReference type="EMBL" id="MFC5648642.1"/>
    </source>
</evidence>
<keyword evidence="3" id="KW-1185">Reference proteome</keyword>
<accession>A0ABW0VRY1</accession>
<dbReference type="Pfam" id="PF01408">
    <property type="entry name" value="GFO_IDH_MocA"/>
    <property type="match status" value="1"/>
</dbReference>
<dbReference type="PANTHER" id="PTHR43708">
    <property type="entry name" value="CONSERVED EXPRESSED OXIDOREDUCTASE (EUROFUNG)"/>
    <property type="match status" value="1"/>
</dbReference>
<evidence type="ECO:0000259" key="1">
    <source>
        <dbReference type="Pfam" id="PF01408"/>
    </source>
</evidence>
<reference evidence="3" key="1">
    <citation type="journal article" date="2019" name="Int. J. Syst. Evol. Microbiol.">
        <title>The Global Catalogue of Microorganisms (GCM) 10K type strain sequencing project: providing services to taxonomists for standard genome sequencing and annotation.</title>
        <authorList>
            <consortium name="The Broad Institute Genomics Platform"/>
            <consortium name="The Broad Institute Genome Sequencing Center for Infectious Disease"/>
            <person name="Wu L."/>
            <person name="Ma J."/>
        </authorList>
    </citation>
    <scope>NUCLEOTIDE SEQUENCE [LARGE SCALE GENOMIC DNA]</scope>
    <source>
        <strain evidence="3">CGMCC 1.3240</strain>
    </source>
</reference>
<protein>
    <submittedName>
        <fullName evidence="2">Gfo/Idh/MocA family protein</fullName>
    </submittedName>
</protein>
<dbReference type="RefSeq" id="WP_379187107.1">
    <property type="nucleotide sequence ID" value="NZ_JBHSOW010000018.1"/>
</dbReference>
<dbReference type="SUPFAM" id="SSF51735">
    <property type="entry name" value="NAD(P)-binding Rossmann-fold domains"/>
    <property type="match status" value="1"/>
</dbReference>
<sequence>MVQPLKLGMLGLDTSHVSAFAKLLNDPTDPYHVPGGIITAAYSGGSNDLEASFKRVDGFTEELRGRYGVTIMESPEQVAAHCDALFISSVDGRTHYDYLKQIAEYGKPVFVDKPFTISSEEAKQMFELAGLHRIPIMSCSSLRYADALTECLNACKQEEIIGADTYGPMYTEPTHPGLFWYGIHSVEMLFAILGKRCLRVSARTNDDHDLITGEWEDGRIGTVRGNRRGNGNFGALVHCLNTTKFADVYAYPKPYYASMLEKIMRMFTEGTSEIDPDETIAIIRFIEAANESRETGNTVSL</sequence>
<dbReference type="Gene3D" id="3.30.360.10">
    <property type="entry name" value="Dihydrodipicolinate Reductase, domain 2"/>
    <property type="match status" value="1"/>
</dbReference>
<evidence type="ECO:0000313" key="3">
    <source>
        <dbReference type="Proteomes" id="UP001596047"/>
    </source>
</evidence>
<proteinExistence type="predicted"/>
<dbReference type="EMBL" id="JBHSOW010000018">
    <property type="protein sequence ID" value="MFC5648642.1"/>
    <property type="molecule type" value="Genomic_DNA"/>
</dbReference>
<name>A0ABW0VRY1_9BACL</name>